<organism evidence="1">
    <name type="scientific">Myoviridae sp. ctNQr16</name>
    <dbReference type="NCBI Taxonomy" id="2826644"/>
    <lineage>
        <taxon>Viruses</taxon>
        <taxon>Duplodnaviria</taxon>
        <taxon>Heunggongvirae</taxon>
        <taxon>Uroviricota</taxon>
        <taxon>Caudoviricetes</taxon>
    </lineage>
</organism>
<protein>
    <submittedName>
        <fullName evidence="1">Uncharacterized protein</fullName>
    </submittedName>
</protein>
<sequence length="128" mass="14890">MARIDKEEQARREGMAYAFKIAKERGIDGLEKELRLRNITKLPVAIKEKDVEEWCDGMKNQTVDSVGILAMVSLRDGFGFGKKRLLEFREIFNNKTECIMNPDWSCWDDQIAILKEECGIDTFIRQNE</sequence>
<name>A0A8S5MAN6_9CAUD</name>
<proteinExistence type="predicted"/>
<accession>A0A8S5MAN6</accession>
<dbReference type="EMBL" id="BK014863">
    <property type="protein sequence ID" value="DAD79314.1"/>
    <property type="molecule type" value="Genomic_DNA"/>
</dbReference>
<evidence type="ECO:0000313" key="1">
    <source>
        <dbReference type="EMBL" id="DAD79314.1"/>
    </source>
</evidence>
<reference evidence="1" key="1">
    <citation type="journal article" date="2021" name="Proc. Natl. Acad. Sci. U.S.A.">
        <title>A Catalog of Tens of Thousands of Viruses from Human Metagenomes Reveals Hidden Associations with Chronic Diseases.</title>
        <authorList>
            <person name="Tisza M.J."/>
            <person name="Buck C.B."/>
        </authorList>
    </citation>
    <scope>NUCLEOTIDE SEQUENCE</scope>
    <source>
        <strain evidence="1">CtNQr16</strain>
    </source>
</reference>